<keyword evidence="1" id="KW-0472">Membrane</keyword>
<keyword evidence="1" id="KW-1133">Transmembrane helix</keyword>
<sequence>MSDPQWVDRRHNAHRTVPLQVLCLGLSRTGTTSMTDALEKLGYVKTNHGKDAYANPYEREMWMDALNAKFLGKGQPYGREDWDRLLGHCQGITDAPHYLFAKELIEAYPDAKVILTVRDPDSWWRSVSATIAAPSSLRRVNDWVDQDARELHELGDLTFALLFGTENWQGDEGLCKARFAAHYDYVRSLVPAERLLEFDVKEGWGPLCSFLGKETPDEPFPRLFDTATYQAKMKKWESAGVHKMLTKLVPVLVAGCALIIYFSLL</sequence>
<feature type="transmembrane region" description="Helical" evidence="1">
    <location>
        <begin position="244"/>
        <end position="264"/>
    </location>
</feature>
<dbReference type="Proteomes" id="UP001215598">
    <property type="component" value="Unassembled WGS sequence"/>
</dbReference>
<dbReference type="Gene3D" id="3.40.50.300">
    <property type="entry name" value="P-loop containing nucleotide triphosphate hydrolases"/>
    <property type="match status" value="1"/>
</dbReference>
<evidence type="ECO:0000313" key="3">
    <source>
        <dbReference type="Proteomes" id="UP001215598"/>
    </source>
</evidence>
<reference evidence="2" key="1">
    <citation type="submission" date="2023-03" db="EMBL/GenBank/DDBJ databases">
        <title>Massive genome expansion in bonnet fungi (Mycena s.s.) driven by repeated elements and novel gene families across ecological guilds.</title>
        <authorList>
            <consortium name="Lawrence Berkeley National Laboratory"/>
            <person name="Harder C.B."/>
            <person name="Miyauchi S."/>
            <person name="Viragh M."/>
            <person name="Kuo A."/>
            <person name="Thoen E."/>
            <person name="Andreopoulos B."/>
            <person name="Lu D."/>
            <person name="Skrede I."/>
            <person name="Drula E."/>
            <person name="Henrissat B."/>
            <person name="Morin E."/>
            <person name="Kohler A."/>
            <person name="Barry K."/>
            <person name="LaButti K."/>
            <person name="Morin E."/>
            <person name="Salamov A."/>
            <person name="Lipzen A."/>
            <person name="Mereny Z."/>
            <person name="Hegedus B."/>
            <person name="Baldrian P."/>
            <person name="Stursova M."/>
            <person name="Weitz H."/>
            <person name="Taylor A."/>
            <person name="Grigoriev I.V."/>
            <person name="Nagy L.G."/>
            <person name="Martin F."/>
            <person name="Kauserud H."/>
        </authorList>
    </citation>
    <scope>NUCLEOTIDE SEQUENCE</scope>
    <source>
        <strain evidence="2">CBHHK182m</strain>
    </source>
</reference>
<dbReference type="InterPro" id="IPR027417">
    <property type="entry name" value="P-loop_NTPase"/>
</dbReference>
<accession>A0AAD7I0C4</accession>
<dbReference type="PANTHER" id="PTHR36978">
    <property type="entry name" value="P-LOOP CONTAINING NUCLEOTIDE TRIPHOSPHATE HYDROLASE"/>
    <property type="match status" value="1"/>
</dbReference>
<keyword evidence="3" id="KW-1185">Reference proteome</keyword>
<protein>
    <submittedName>
        <fullName evidence="2">NAD dependent epimerase/dehydratase</fullName>
    </submittedName>
</protein>
<dbReference type="Pfam" id="PF17784">
    <property type="entry name" value="Sulfotransfer_4"/>
    <property type="match status" value="1"/>
</dbReference>
<keyword evidence="1" id="KW-0812">Transmembrane</keyword>
<comment type="caution">
    <text evidence="2">The sequence shown here is derived from an EMBL/GenBank/DDBJ whole genome shotgun (WGS) entry which is preliminary data.</text>
</comment>
<dbReference type="InterPro" id="IPR040632">
    <property type="entry name" value="Sulfotransfer_4"/>
</dbReference>
<proteinExistence type="predicted"/>
<gene>
    <name evidence="2" type="ORF">B0H16DRAFT_1582083</name>
</gene>
<organism evidence="2 3">
    <name type="scientific">Mycena metata</name>
    <dbReference type="NCBI Taxonomy" id="1033252"/>
    <lineage>
        <taxon>Eukaryota</taxon>
        <taxon>Fungi</taxon>
        <taxon>Dikarya</taxon>
        <taxon>Basidiomycota</taxon>
        <taxon>Agaricomycotina</taxon>
        <taxon>Agaricomycetes</taxon>
        <taxon>Agaricomycetidae</taxon>
        <taxon>Agaricales</taxon>
        <taxon>Marasmiineae</taxon>
        <taxon>Mycenaceae</taxon>
        <taxon>Mycena</taxon>
    </lineage>
</organism>
<dbReference type="PANTHER" id="PTHR36978:SF4">
    <property type="entry name" value="P-LOOP CONTAINING NUCLEOSIDE TRIPHOSPHATE HYDROLASE PROTEIN"/>
    <property type="match status" value="1"/>
</dbReference>
<name>A0AAD7I0C4_9AGAR</name>
<dbReference type="SUPFAM" id="SSF52540">
    <property type="entry name" value="P-loop containing nucleoside triphosphate hydrolases"/>
    <property type="match status" value="1"/>
</dbReference>
<evidence type="ECO:0000256" key="1">
    <source>
        <dbReference type="SAM" id="Phobius"/>
    </source>
</evidence>
<dbReference type="EMBL" id="JARKIB010000147">
    <property type="protein sequence ID" value="KAJ7732142.1"/>
    <property type="molecule type" value="Genomic_DNA"/>
</dbReference>
<evidence type="ECO:0000313" key="2">
    <source>
        <dbReference type="EMBL" id="KAJ7732142.1"/>
    </source>
</evidence>
<dbReference type="AlphaFoldDB" id="A0AAD7I0C4"/>